<evidence type="ECO:0000259" key="1">
    <source>
        <dbReference type="Pfam" id="PF01272"/>
    </source>
</evidence>
<sequence length="138" mass="14978">MMQKAATRPADPRPPLQISDTDHDIIARLALGIEGRSPDLSGLLLDEIERASILPARDLPADVVALGSEVEYLDDASGTVRRVRLVMPAEADIEEGRISILTPVGAGLIGMRAGHEIDWPCPDGRPRTLRILKVDQRS</sequence>
<dbReference type="GO" id="GO:0016301">
    <property type="term" value="F:kinase activity"/>
    <property type="evidence" value="ECO:0007669"/>
    <property type="project" value="UniProtKB-KW"/>
</dbReference>
<reference evidence="2 3" key="1">
    <citation type="submission" date="2023-05" db="EMBL/GenBank/DDBJ databases">
        <authorList>
            <person name="Guo Y."/>
        </authorList>
    </citation>
    <scope>NUCLEOTIDE SEQUENCE [LARGE SCALE GENOMIC DNA]</scope>
    <source>
        <strain evidence="2 3">GR2756</strain>
    </source>
</reference>
<evidence type="ECO:0000313" key="2">
    <source>
        <dbReference type="EMBL" id="MDT9600150.1"/>
    </source>
</evidence>
<keyword evidence="2" id="KW-0808">Transferase</keyword>
<dbReference type="InterPro" id="IPR023459">
    <property type="entry name" value="Tscrpt_elong_fac_GreA/B_fam"/>
</dbReference>
<proteinExistence type="predicted"/>
<dbReference type="NCBIfam" id="NF004396">
    <property type="entry name" value="PRK05753.1"/>
    <property type="match status" value="1"/>
</dbReference>
<evidence type="ECO:0000313" key="3">
    <source>
        <dbReference type="Proteomes" id="UP001259572"/>
    </source>
</evidence>
<dbReference type="Pfam" id="PF01272">
    <property type="entry name" value="GreA_GreB"/>
    <property type="match status" value="1"/>
</dbReference>
<protein>
    <submittedName>
        <fullName evidence="2">Nucleoside diphosphate kinase regulator</fullName>
    </submittedName>
</protein>
<organism evidence="2 3">
    <name type="scientific">Sphingosinicella rhizophila</name>
    <dbReference type="NCBI Taxonomy" id="3050082"/>
    <lineage>
        <taxon>Bacteria</taxon>
        <taxon>Pseudomonadati</taxon>
        <taxon>Pseudomonadota</taxon>
        <taxon>Alphaproteobacteria</taxon>
        <taxon>Sphingomonadales</taxon>
        <taxon>Sphingosinicellaceae</taxon>
        <taxon>Sphingosinicella</taxon>
    </lineage>
</organism>
<dbReference type="Gene3D" id="3.10.50.30">
    <property type="entry name" value="Transcription elongation factor, GreA/GreB, C-terminal domain"/>
    <property type="match status" value="1"/>
</dbReference>
<dbReference type="EMBL" id="JAVUPU010000007">
    <property type="protein sequence ID" value="MDT9600150.1"/>
    <property type="molecule type" value="Genomic_DNA"/>
</dbReference>
<dbReference type="PANTHER" id="PTHR30437">
    <property type="entry name" value="TRANSCRIPTION ELONGATION FACTOR GREA"/>
    <property type="match status" value="1"/>
</dbReference>
<keyword evidence="3" id="KW-1185">Reference proteome</keyword>
<dbReference type="RefSeq" id="WP_315727248.1">
    <property type="nucleotide sequence ID" value="NZ_JAVUPU010000007.1"/>
</dbReference>
<dbReference type="InterPro" id="IPR036953">
    <property type="entry name" value="GreA/GreB_C_sf"/>
</dbReference>
<accession>A0ABU3Q9R3</accession>
<dbReference type="InterPro" id="IPR001437">
    <property type="entry name" value="Tscrpt_elong_fac_GreA/B_C"/>
</dbReference>
<name>A0ABU3Q9R3_9SPHN</name>
<gene>
    <name evidence="2" type="primary">rnk</name>
    <name evidence="2" type="ORF">RQX22_14410</name>
</gene>
<keyword evidence="2" id="KW-0418">Kinase</keyword>
<dbReference type="Proteomes" id="UP001259572">
    <property type="component" value="Unassembled WGS sequence"/>
</dbReference>
<feature type="domain" description="Transcription elongation factor GreA/GreB C-terminal" evidence="1">
    <location>
        <begin position="60"/>
        <end position="135"/>
    </location>
</feature>
<dbReference type="PANTHER" id="PTHR30437:SF5">
    <property type="entry name" value="REGULATOR OF NUCLEOSIDE DIPHOSPHATE KINASE"/>
    <property type="match status" value="1"/>
</dbReference>
<comment type="caution">
    <text evidence="2">The sequence shown here is derived from an EMBL/GenBank/DDBJ whole genome shotgun (WGS) entry which is preliminary data.</text>
</comment>
<dbReference type="SUPFAM" id="SSF54534">
    <property type="entry name" value="FKBP-like"/>
    <property type="match status" value="1"/>
</dbReference>